<feature type="active site" description="Proton acceptor" evidence="3">
    <location>
        <position position="186"/>
    </location>
</feature>
<dbReference type="InterPro" id="IPR015424">
    <property type="entry name" value="PyrdxlP-dep_Trfase"/>
</dbReference>
<keyword evidence="1 4" id="KW-0663">Pyridoxal phosphate</keyword>
<comment type="caution">
    <text evidence="6">The sequence shown here is derived from an EMBL/GenBank/DDBJ whole genome shotgun (WGS) entry which is preliminary data.</text>
</comment>
<dbReference type="Gene3D" id="3.40.640.10">
    <property type="entry name" value="Type I PLP-dependent aspartate aminotransferase-like (Major domain)"/>
    <property type="match status" value="1"/>
</dbReference>
<evidence type="ECO:0000256" key="2">
    <source>
        <dbReference type="ARBA" id="ARBA00037999"/>
    </source>
</evidence>
<evidence type="ECO:0000313" key="6">
    <source>
        <dbReference type="EMBL" id="NRV11682.1"/>
    </source>
</evidence>
<comment type="similarity">
    <text evidence="2 5">Belongs to the DegT/DnrJ/EryC1 family.</text>
</comment>
<name>A0A9Q5GEK5_CLOBE</name>
<dbReference type="GO" id="GO:0008483">
    <property type="term" value="F:transaminase activity"/>
    <property type="evidence" value="ECO:0007669"/>
    <property type="project" value="TreeGrafter"/>
</dbReference>
<evidence type="ECO:0000256" key="1">
    <source>
        <dbReference type="ARBA" id="ARBA00022898"/>
    </source>
</evidence>
<protein>
    <submittedName>
        <fullName evidence="6">dTDP-4-amino-4,6-dideoxygalactose transaminase</fullName>
    </submittedName>
</protein>
<evidence type="ECO:0000313" key="7">
    <source>
        <dbReference type="Proteomes" id="UP000821656"/>
    </source>
</evidence>
<dbReference type="EMBL" id="JABSXK010000001">
    <property type="protein sequence ID" value="NRV11682.1"/>
    <property type="molecule type" value="Genomic_DNA"/>
</dbReference>
<dbReference type="Pfam" id="PF01041">
    <property type="entry name" value="DegT_DnrJ_EryC1"/>
    <property type="match status" value="1"/>
</dbReference>
<dbReference type="GO" id="GO:0030170">
    <property type="term" value="F:pyridoxal phosphate binding"/>
    <property type="evidence" value="ECO:0007669"/>
    <property type="project" value="TreeGrafter"/>
</dbReference>
<dbReference type="AlphaFoldDB" id="A0A9Q5GEK5"/>
<dbReference type="SUPFAM" id="SSF53383">
    <property type="entry name" value="PLP-dependent transferases"/>
    <property type="match status" value="1"/>
</dbReference>
<dbReference type="PIRSF" id="PIRSF000390">
    <property type="entry name" value="PLP_StrS"/>
    <property type="match status" value="1"/>
</dbReference>
<dbReference type="InterPro" id="IPR015421">
    <property type="entry name" value="PyrdxlP-dep_Trfase_major"/>
</dbReference>
<dbReference type="CDD" id="cd00616">
    <property type="entry name" value="AHBA_syn"/>
    <property type="match status" value="1"/>
</dbReference>
<organism evidence="6 7">
    <name type="scientific">Clostridium beijerinckii</name>
    <name type="common">Clostridium MP</name>
    <dbReference type="NCBI Taxonomy" id="1520"/>
    <lineage>
        <taxon>Bacteria</taxon>
        <taxon>Bacillati</taxon>
        <taxon>Bacillota</taxon>
        <taxon>Clostridia</taxon>
        <taxon>Eubacteriales</taxon>
        <taxon>Clostridiaceae</taxon>
        <taxon>Clostridium</taxon>
    </lineage>
</organism>
<dbReference type="PANTHER" id="PTHR30244">
    <property type="entry name" value="TRANSAMINASE"/>
    <property type="match status" value="1"/>
</dbReference>
<evidence type="ECO:0000256" key="5">
    <source>
        <dbReference type="RuleBase" id="RU004508"/>
    </source>
</evidence>
<evidence type="ECO:0000256" key="3">
    <source>
        <dbReference type="PIRSR" id="PIRSR000390-1"/>
    </source>
</evidence>
<proteinExistence type="inferred from homology"/>
<dbReference type="Proteomes" id="UP000821656">
    <property type="component" value="Unassembled WGS sequence"/>
</dbReference>
<gene>
    <name evidence="6" type="ORF">DFH45_004645</name>
</gene>
<dbReference type="InterPro" id="IPR015422">
    <property type="entry name" value="PyrdxlP-dep_Trfase_small"/>
</dbReference>
<dbReference type="InterPro" id="IPR000653">
    <property type="entry name" value="DegT/StrS_aminotransferase"/>
</dbReference>
<feature type="modified residue" description="N6-(pyridoxal phosphate)lysine" evidence="4">
    <location>
        <position position="186"/>
    </location>
</feature>
<dbReference type="Gene3D" id="3.90.1150.10">
    <property type="entry name" value="Aspartate Aminotransferase, domain 1"/>
    <property type="match status" value="1"/>
</dbReference>
<dbReference type="RefSeq" id="WP_077306900.1">
    <property type="nucleotide sequence ID" value="NZ_CP016090.1"/>
</dbReference>
<evidence type="ECO:0000256" key="4">
    <source>
        <dbReference type="PIRSR" id="PIRSR000390-2"/>
    </source>
</evidence>
<sequence length="364" mass="40832">MKIPFLKLEQMHAEIRNEILSAFEKIYDKNIFILGDSVTAFEREFAKYCNVAHCISCGNGLDALSIILQGYDIGEGDEIIVPSNTYIATSLAVSYVGAKVVLVDPDIKTFNIDVNKIEAAITSRTKAVIAVHLYGRPAETDKIKLLCEKYNLKLIEDAAQAHGAIYCGKKAGNLGDAAGFSFYPGKNLGALGDGGAILTNDDILAKKVQAIRNYGSTIKYYNEYKGVNSRLDEIQAGFLSIKLKYLDKWNFDRQKTAKLYLDGINNNKIILPYIDSVQESIWHVFPIRTEFRDDLQSYLKTNGIGTLIHYPVPIHLQKAYKDLGYKPGDFKVAEDISNTELSLPLWYGMNQNEINYIIDTLNKW</sequence>
<dbReference type="PANTHER" id="PTHR30244:SF36">
    <property type="entry name" value="3-OXO-GLUCOSE-6-PHOSPHATE:GLUTAMATE AMINOTRANSFERASE"/>
    <property type="match status" value="1"/>
</dbReference>
<reference evidence="6" key="1">
    <citation type="submission" date="2020-05" db="EMBL/GenBank/DDBJ databases">
        <title>Genomic insights into acetone-butanol-ethanol (ABE) fermentation by sequencing solventogenic clostridia strains.</title>
        <authorList>
            <person name="Brown S."/>
        </authorList>
    </citation>
    <scope>NUCLEOTIDE SEQUENCE</scope>
    <source>
        <strain evidence="6">DJ126</strain>
    </source>
</reference>
<dbReference type="GO" id="GO:0000271">
    <property type="term" value="P:polysaccharide biosynthetic process"/>
    <property type="evidence" value="ECO:0007669"/>
    <property type="project" value="TreeGrafter"/>
</dbReference>
<accession>A0A9Q5GEK5</accession>